<evidence type="ECO:0000256" key="1">
    <source>
        <dbReference type="SAM" id="MobiDB-lite"/>
    </source>
</evidence>
<organism evidence="2 3">
    <name type="scientific">Dissostichus mawsoni</name>
    <name type="common">Antarctic cod</name>
    <dbReference type="NCBI Taxonomy" id="36200"/>
    <lineage>
        <taxon>Eukaryota</taxon>
        <taxon>Metazoa</taxon>
        <taxon>Chordata</taxon>
        <taxon>Craniata</taxon>
        <taxon>Vertebrata</taxon>
        <taxon>Euteleostomi</taxon>
        <taxon>Actinopterygii</taxon>
        <taxon>Neopterygii</taxon>
        <taxon>Teleostei</taxon>
        <taxon>Neoteleostei</taxon>
        <taxon>Acanthomorphata</taxon>
        <taxon>Eupercaria</taxon>
        <taxon>Perciformes</taxon>
        <taxon>Notothenioidei</taxon>
        <taxon>Nototheniidae</taxon>
        <taxon>Dissostichus</taxon>
    </lineage>
</organism>
<evidence type="ECO:0000313" key="3">
    <source>
        <dbReference type="Proteomes" id="UP000518266"/>
    </source>
</evidence>
<evidence type="ECO:0000313" key="2">
    <source>
        <dbReference type="EMBL" id="KAF3855610.1"/>
    </source>
</evidence>
<comment type="caution">
    <text evidence="2">The sequence shown here is derived from an EMBL/GenBank/DDBJ whole genome shotgun (WGS) entry which is preliminary data.</text>
</comment>
<proteinExistence type="predicted"/>
<accession>A0A7J5Z1R0</accession>
<gene>
    <name evidence="2" type="ORF">F7725_016333</name>
</gene>
<reference evidence="2 3" key="1">
    <citation type="submission" date="2020-03" db="EMBL/GenBank/DDBJ databases">
        <title>Dissostichus mawsoni Genome sequencing and assembly.</title>
        <authorList>
            <person name="Park H."/>
        </authorList>
    </citation>
    <scope>NUCLEOTIDE SEQUENCE [LARGE SCALE GENOMIC DNA]</scope>
    <source>
        <strain evidence="2">DM0001</strain>
        <tissue evidence="2">Muscle</tissue>
    </source>
</reference>
<feature type="region of interest" description="Disordered" evidence="1">
    <location>
        <begin position="1"/>
        <end position="32"/>
    </location>
</feature>
<dbReference type="AlphaFoldDB" id="A0A7J5Z1R0"/>
<name>A0A7J5Z1R0_DISMA</name>
<keyword evidence="3" id="KW-1185">Reference proteome</keyword>
<dbReference type="EMBL" id="JAAKFY010000006">
    <property type="protein sequence ID" value="KAF3855610.1"/>
    <property type="molecule type" value="Genomic_DNA"/>
</dbReference>
<dbReference type="Proteomes" id="UP000518266">
    <property type="component" value="Unassembled WGS sequence"/>
</dbReference>
<protein>
    <submittedName>
        <fullName evidence="2">Uncharacterized protein</fullName>
    </submittedName>
</protein>
<sequence>MMALGSLECSKTQAHDPTRAPPPGTSHYLQTEERGVKDVCPPAIKMFDIAAMKPVSQAALNYLEEWYDFTDNNYQKNVASLALKSKFTFSHLCDAVEAYR</sequence>